<organism evidence="8 9">
    <name type="scientific">Microbulbifer salipaludis</name>
    <dbReference type="NCBI Taxonomy" id="187980"/>
    <lineage>
        <taxon>Bacteria</taxon>
        <taxon>Pseudomonadati</taxon>
        <taxon>Pseudomonadota</taxon>
        <taxon>Gammaproteobacteria</taxon>
        <taxon>Cellvibrionales</taxon>
        <taxon>Microbulbiferaceae</taxon>
        <taxon>Microbulbifer</taxon>
    </lineage>
</organism>
<evidence type="ECO:0000313" key="9">
    <source>
        <dbReference type="Proteomes" id="UP000664293"/>
    </source>
</evidence>
<comment type="similarity">
    <text evidence="2 7">Belongs to the BI1 family.</text>
</comment>
<evidence type="ECO:0000313" key="8">
    <source>
        <dbReference type="EMBL" id="MBN8431466.1"/>
    </source>
</evidence>
<comment type="subcellular location">
    <subcellularLocation>
        <location evidence="1">Cell membrane</location>
        <topology evidence="1">Multi-pass membrane protein</topology>
    </subcellularLocation>
</comment>
<dbReference type="Proteomes" id="UP000664293">
    <property type="component" value="Unassembled WGS sequence"/>
</dbReference>
<feature type="transmembrane region" description="Helical" evidence="7">
    <location>
        <begin position="25"/>
        <end position="46"/>
    </location>
</feature>
<feature type="transmembrane region" description="Helical" evidence="7">
    <location>
        <begin position="108"/>
        <end position="128"/>
    </location>
</feature>
<feature type="transmembrane region" description="Helical" evidence="7">
    <location>
        <begin position="140"/>
        <end position="161"/>
    </location>
</feature>
<feature type="transmembrane region" description="Helical" evidence="7">
    <location>
        <begin position="167"/>
        <end position="186"/>
    </location>
</feature>
<keyword evidence="9" id="KW-1185">Reference proteome</keyword>
<comment type="caution">
    <text evidence="8">The sequence shown here is derived from an EMBL/GenBank/DDBJ whole genome shotgun (WGS) entry which is preliminary data.</text>
</comment>
<evidence type="ECO:0000256" key="2">
    <source>
        <dbReference type="ARBA" id="ARBA00010350"/>
    </source>
</evidence>
<evidence type="ECO:0000256" key="5">
    <source>
        <dbReference type="ARBA" id="ARBA00022989"/>
    </source>
</evidence>
<dbReference type="PANTHER" id="PTHR23291:SF115">
    <property type="entry name" value="MODULATOR OF FTSH PROTEASE YCCA"/>
    <property type="match status" value="1"/>
</dbReference>
<keyword evidence="6 7" id="KW-0472">Membrane</keyword>
<feature type="transmembrane region" description="Helical" evidence="7">
    <location>
        <begin position="77"/>
        <end position="96"/>
    </location>
</feature>
<gene>
    <name evidence="8" type="ORF">JF535_11440</name>
</gene>
<keyword evidence="4 7" id="KW-0812">Transmembrane</keyword>
<dbReference type="CDD" id="cd10433">
    <property type="entry name" value="YccA_like"/>
    <property type="match status" value="1"/>
</dbReference>
<feature type="transmembrane region" description="Helical" evidence="7">
    <location>
        <begin position="52"/>
        <end position="68"/>
    </location>
</feature>
<proteinExistence type="inferred from homology"/>
<evidence type="ECO:0000256" key="7">
    <source>
        <dbReference type="RuleBase" id="RU004379"/>
    </source>
</evidence>
<dbReference type="InterPro" id="IPR006214">
    <property type="entry name" value="Bax_inhibitor_1-related"/>
</dbReference>
<evidence type="ECO:0000256" key="1">
    <source>
        <dbReference type="ARBA" id="ARBA00004651"/>
    </source>
</evidence>
<evidence type="ECO:0000256" key="6">
    <source>
        <dbReference type="ARBA" id="ARBA00023136"/>
    </source>
</evidence>
<dbReference type="PANTHER" id="PTHR23291">
    <property type="entry name" value="BAX INHIBITOR-RELATED"/>
    <property type="match status" value="1"/>
</dbReference>
<sequence length="227" mass="23895">MRQEVYTQSAGALDRSESAKVLRNTYALLAMTVLFSAVTAGVSMAIGMGRGMSLLCSIAAIVLVWFVLPRTANSAKGIGVVFAFTGLLGASIGPMLNHYLSLSGGSQIVMQALGTTALIFFALSAYVLTTRKDFSFMGGFLFVGLIAVLVCALGLIVASFFGVHLPLASVALSGAIALLFSGFILYDTSRIVNGGETNYIMATTSLYLNILNLFTSLLHIFGFASDD</sequence>
<protein>
    <submittedName>
        <fullName evidence="8">Bax inhibitor-1/YccA family protein</fullName>
    </submittedName>
</protein>
<accession>A0ABS3E819</accession>
<name>A0ABS3E819_9GAMM</name>
<reference evidence="8 9" key="1">
    <citation type="submission" date="2020-12" db="EMBL/GenBank/DDBJ databases">
        <title>Oil enriched cultivation method for isolating marine PHA-producing bacteria.</title>
        <authorList>
            <person name="Zheng W."/>
            <person name="Yu S."/>
            <person name="Huang Y."/>
        </authorList>
    </citation>
    <scope>NUCLEOTIDE SEQUENCE [LARGE SCALE GENOMIC DNA]</scope>
    <source>
        <strain evidence="8 9">SN0-2</strain>
    </source>
</reference>
<evidence type="ECO:0000256" key="3">
    <source>
        <dbReference type="ARBA" id="ARBA00022475"/>
    </source>
</evidence>
<evidence type="ECO:0000256" key="4">
    <source>
        <dbReference type="ARBA" id="ARBA00022692"/>
    </source>
</evidence>
<keyword evidence="5 7" id="KW-1133">Transmembrane helix</keyword>
<keyword evidence="3" id="KW-1003">Cell membrane</keyword>
<dbReference type="EMBL" id="JAEKJR010000002">
    <property type="protein sequence ID" value="MBN8431466.1"/>
    <property type="molecule type" value="Genomic_DNA"/>
</dbReference>
<dbReference type="RefSeq" id="WP_207002203.1">
    <property type="nucleotide sequence ID" value="NZ_JAEKJR010000002.1"/>
</dbReference>
<feature type="transmembrane region" description="Helical" evidence="7">
    <location>
        <begin position="206"/>
        <end position="224"/>
    </location>
</feature>
<dbReference type="Pfam" id="PF01027">
    <property type="entry name" value="Bax1-I"/>
    <property type="match status" value="1"/>
</dbReference>